<protein>
    <submittedName>
        <fullName evidence="2">Tryptophanase</fullName>
        <ecNumber evidence="2">4.1.99.1</ecNumber>
    </submittedName>
</protein>
<dbReference type="GO" id="GO:0009820">
    <property type="term" value="P:alkaloid metabolic process"/>
    <property type="evidence" value="ECO:0007669"/>
    <property type="project" value="InterPro"/>
</dbReference>
<dbReference type="InterPro" id="IPR033964">
    <property type="entry name" value="ABBA"/>
</dbReference>
<dbReference type="EMBL" id="AYXG01000028">
    <property type="protein sequence ID" value="EWC63934.1"/>
    <property type="molecule type" value="Genomic_DNA"/>
</dbReference>
<gene>
    <name evidence="2" type="ORF">UO65_0764</name>
</gene>
<keyword evidence="2" id="KW-0456">Lyase</keyword>
<name>W7JD54_9PSEU</name>
<evidence type="ECO:0000256" key="1">
    <source>
        <dbReference type="ARBA" id="ARBA00022679"/>
    </source>
</evidence>
<keyword evidence="1" id="KW-0808">Transferase</keyword>
<dbReference type="GO" id="GO:0009034">
    <property type="term" value="F:tryptophanase activity"/>
    <property type="evidence" value="ECO:0007669"/>
    <property type="project" value="UniProtKB-EC"/>
</dbReference>
<dbReference type="EC" id="4.1.99.1" evidence="2"/>
<dbReference type="SMR" id="W7JD54"/>
<sequence length="350" mass="37885">MRRLCLAIGLEHRADEVVEVVADLLGPAGTRGLAEPPLWRSDVADDHSPVEYSVAFEEDGSHTLRMLIECVAAAPGPRQNMAAALAALDRLAERYPLATDKFDEVRDLFLPEDPQGVFTLWFSFVVRSEGPPMVKVYLNPEVRGQAKADSLVRTALSRLGFTGSFDWILAHQPRPGSTLDRFSFFALDLEDTASARVKLYQSHFAATAAEAQSAAGAADAADTARVAEFTALVGGPGPFLRRPLVSSHTFLASDSARPKGYSLYVPVRDYVRDDAVALDRTRRALRSFGVDTAALERAVRAVTDRPLAEGVGLLAHVSLRMGPPRPGVTVYLSAEAYEVNRPSRARAGAA</sequence>
<reference evidence="2 3" key="1">
    <citation type="journal article" date="2014" name="Genome Announc.">
        <title>Draft Genome Sequence of the Antitrypanosomally Active Sponge-Associated Bacterium Actinokineospora sp. Strain EG49.</title>
        <authorList>
            <person name="Harjes J."/>
            <person name="Ryu T."/>
            <person name="Abdelmohsen U.R."/>
            <person name="Moitinho-Silva L."/>
            <person name="Horn H."/>
            <person name="Ravasi T."/>
            <person name="Hentschel U."/>
        </authorList>
    </citation>
    <scope>NUCLEOTIDE SEQUENCE [LARGE SCALE GENOMIC DNA]</scope>
    <source>
        <strain evidence="2 3">EG49</strain>
    </source>
</reference>
<dbReference type="PANTHER" id="PTHR40627">
    <property type="entry name" value="INDOLE PRENYLTRANSFERASE TDIB-RELATED"/>
    <property type="match status" value="1"/>
</dbReference>
<accession>W7JD54</accession>
<dbReference type="eggNOG" id="COG5424">
    <property type="taxonomic scope" value="Bacteria"/>
</dbReference>
<comment type="caution">
    <text evidence="2">The sequence shown here is derived from an EMBL/GenBank/DDBJ whole genome shotgun (WGS) entry which is preliminary data.</text>
</comment>
<dbReference type="AlphaFoldDB" id="W7JD54"/>
<dbReference type="SFLD" id="SFLDG01162">
    <property type="entry name" value="I"/>
    <property type="match status" value="1"/>
</dbReference>
<evidence type="ECO:0000313" key="2">
    <source>
        <dbReference type="EMBL" id="EWC63934.1"/>
    </source>
</evidence>
<organism evidence="2 3">
    <name type="scientific">Actinokineospora spheciospongiae</name>
    <dbReference type="NCBI Taxonomy" id="909613"/>
    <lineage>
        <taxon>Bacteria</taxon>
        <taxon>Bacillati</taxon>
        <taxon>Actinomycetota</taxon>
        <taxon>Actinomycetes</taxon>
        <taxon>Pseudonocardiales</taxon>
        <taxon>Pseudonocardiaceae</taxon>
        <taxon>Actinokineospora</taxon>
    </lineage>
</organism>
<dbReference type="InterPro" id="IPR017795">
    <property type="entry name" value="ABBA_NscD-like"/>
</dbReference>
<dbReference type="GO" id="GO:0016765">
    <property type="term" value="F:transferase activity, transferring alkyl or aryl (other than methyl) groups"/>
    <property type="evidence" value="ECO:0007669"/>
    <property type="project" value="InterPro"/>
</dbReference>
<proteinExistence type="predicted"/>
<evidence type="ECO:0000313" key="3">
    <source>
        <dbReference type="Proteomes" id="UP000019277"/>
    </source>
</evidence>
<keyword evidence="3" id="KW-1185">Reference proteome</keyword>
<dbReference type="Proteomes" id="UP000019277">
    <property type="component" value="Unassembled WGS sequence"/>
</dbReference>
<dbReference type="SFLD" id="SFLDS00036">
    <property type="entry name" value="Aromatic_Prenyltransferase"/>
    <property type="match status" value="1"/>
</dbReference>
<dbReference type="PATRIC" id="fig|909613.9.peg.782"/>
<dbReference type="PANTHER" id="PTHR40627:SF4">
    <property type="entry name" value="PRENYLTRANSFERASE ASQH1-RELATED"/>
    <property type="match status" value="1"/>
</dbReference>
<dbReference type="Pfam" id="PF11991">
    <property type="entry name" value="Trp_DMAT"/>
    <property type="match status" value="1"/>
</dbReference>